<dbReference type="Gene3D" id="1.20.1600.10">
    <property type="entry name" value="Outer membrane efflux proteins (OEP)"/>
    <property type="match status" value="1"/>
</dbReference>
<sequence length="438" mass="47884">MLTRNNETRGASLLRKFVVLVLMAGYISSVSAITLGEAVRATLSTNPDIAASRQSAEAQSFLARQSKAGIYPSIEIGLAGGWEQSNNTTTRATGVESLDLSRTEKSIRLTQRLFDGFSTRGLIKQQASLTEAALARQTNTEEAVSLRAVQVYLEMLRRGSVVALGEENLQHHDTTLTKISERYESGVGTRVDVVQTEGRRAQSKSNVLLAKRDVANGRAEFYRVIGEQPVNLSLPDNASGLPSTLTQALTIAEDNNPELEAAQAEYDAAVSADKSARGNKYPRIDLELGATRNDDTDGTIGANDDVTAMVRLTYNLYKGGAEKARRSEASARMMAAQESLRGAQRELDEDVTTVWNELQDILVRLEYLEAHVASTEEVLQVYNEQLSLGKRTLLDLLDVQNELLRAKVALTAGQFSARFARYRLLASTGQLLENLNGQ</sequence>
<dbReference type="Proteomes" id="UP000219327">
    <property type="component" value="Unassembled WGS sequence"/>
</dbReference>
<organism evidence="8 9">
    <name type="scientific">OM182 bacterium MED-G24</name>
    <dbReference type="NCBI Taxonomy" id="1986255"/>
    <lineage>
        <taxon>Bacteria</taxon>
        <taxon>Pseudomonadati</taxon>
        <taxon>Pseudomonadota</taxon>
        <taxon>Gammaproteobacteria</taxon>
        <taxon>OMG group</taxon>
        <taxon>OM182 clade</taxon>
    </lineage>
</organism>
<dbReference type="AlphaFoldDB" id="A0A2A5WL23"/>
<dbReference type="GO" id="GO:1990281">
    <property type="term" value="C:efflux pump complex"/>
    <property type="evidence" value="ECO:0007669"/>
    <property type="project" value="TreeGrafter"/>
</dbReference>
<dbReference type="InterPro" id="IPR010130">
    <property type="entry name" value="T1SS_OMP_TolC"/>
</dbReference>
<accession>A0A2A5WL23</accession>
<evidence type="ECO:0000256" key="7">
    <source>
        <dbReference type="ARBA" id="ARBA00023237"/>
    </source>
</evidence>
<keyword evidence="7" id="KW-0998">Cell outer membrane</keyword>
<evidence type="ECO:0000256" key="3">
    <source>
        <dbReference type="ARBA" id="ARBA00022448"/>
    </source>
</evidence>
<dbReference type="PANTHER" id="PTHR30026:SF22">
    <property type="entry name" value="OUTER MEMBRANE EFFLUX PROTEIN"/>
    <property type="match status" value="1"/>
</dbReference>
<protein>
    <recommendedName>
        <fullName evidence="10">Type I secretion protein TolC</fullName>
    </recommendedName>
</protein>
<reference evidence="8 9" key="1">
    <citation type="submission" date="2017-08" db="EMBL/GenBank/DDBJ databases">
        <title>Fine stratification of microbial communities through a metagenomic profile of the photic zone.</title>
        <authorList>
            <person name="Haro-Moreno J.M."/>
            <person name="Lopez-Perez M."/>
            <person name="De La Torre J."/>
            <person name="Picazo A."/>
            <person name="Camacho A."/>
            <person name="Rodriguez-Valera F."/>
        </authorList>
    </citation>
    <scope>NUCLEOTIDE SEQUENCE [LARGE SCALE GENOMIC DNA]</scope>
    <source>
        <strain evidence="8">MED-G24</strain>
    </source>
</reference>
<keyword evidence="5" id="KW-0812">Transmembrane</keyword>
<comment type="subcellular location">
    <subcellularLocation>
        <location evidence="1">Cell outer membrane</location>
    </subcellularLocation>
</comment>
<evidence type="ECO:0008006" key="10">
    <source>
        <dbReference type="Google" id="ProtNLM"/>
    </source>
</evidence>
<evidence type="ECO:0000256" key="1">
    <source>
        <dbReference type="ARBA" id="ARBA00004442"/>
    </source>
</evidence>
<proteinExistence type="inferred from homology"/>
<dbReference type="EMBL" id="NTKD01000051">
    <property type="protein sequence ID" value="PDH37235.1"/>
    <property type="molecule type" value="Genomic_DNA"/>
</dbReference>
<dbReference type="NCBIfam" id="TIGR01844">
    <property type="entry name" value="type_I_sec_TolC"/>
    <property type="match status" value="1"/>
</dbReference>
<evidence type="ECO:0000256" key="5">
    <source>
        <dbReference type="ARBA" id="ARBA00022692"/>
    </source>
</evidence>
<name>A0A2A5WL23_9GAMM</name>
<evidence type="ECO:0000313" key="9">
    <source>
        <dbReference type="Proteomes" id="UP000219327"/>
    </source>
</evidence>
<dbReference type="GO" id="GO:0009279">
    <property type="term" value="C:cell outer membrane"/>
    <property type="evidence" value="ECO:0007669"/>
    <property type="project" value="UniProtKB-SubCell"/>
</dbReference>
<dbReference type="PANTHER" id="PTHR30026">
    <property type="entry name" value="OUTER MEMBRANE PROTEIN TOLC"/>
    <property type="match status" value="1"/>
</dbReference>
<dbReference type="GO" id="GO:0015288">
    <property type="term" value="F:porin activity"/>
    <property type="evidence" value="ECO:0007669"/>
    <property type="project" value="TreeGrafter"/>
</dbReference>
<comment type="similarity">
    <text evidence="2">Belongs to the outer membrane factor (OMF) (TC 1.B.17) family.</text>
</comment>
<evidence type="ECO:0000313" key="8">
    <source>
        <dbReference type="EMBL" id="PDH37235.1"/>
    </source>
</evidence>
<dbReference type="InterPro" id="IPR051906">
    <property type="entry name" value="TolC-like"/>
</dbReference>
<evidence type="ECO:0000256" key="6">
    <source>
        <dbReference type="ARBA" id="ARBA00023136"/>
    </source>
</evidence>
<evidence type="ECO:0000256" key="2">
    <source>
        <dbReference type="ARBA" id="ARBA00007613"/>
    </source>
</evidence>
<dbReference type="Pfam" id="PF02321">
    <property type="entry name" value="OEP"/>
    <property type="match status" value="2"/>
</dbReference>
<keyword evidence="6" id="KW-0472">Membrane</keyword>
<keyword evidence="3" id="KW-0813">Transport</keyword>
<dbReference type="SUPFAM" id="SSF56954">
    <property type="entry name" value="Outer membrane efflux proteins (OEP)"/>
    <property type="match status" value="1"/>
</dbReference>
<comment type="caution">
    <text evidence="8">The sequence shown here is derived from an EMBL/GenBank/DDBJ whole genome shotgun (WGS) entry which is preliminary data.</text>
</comment>
<dbReference type="InterPro" id="IPR003423">
    <property type="entry name" value="OMP_efflux"/>
</dbReference>
<gene>
    <name evidence="8" type="ORF">CNE99_08405</name>
</gene>
<dbReference type="GO" id="GO:0015562">
    <property type="term" value="F:efflux transmembrane transporter activity"/>
    <property type="evidence" value="ECO:0007669"/>
    <property type="project" value="InterPro"/>
</dbReference>
<evidence type="ECO:0000256" key="4">
    <source>
        <dbReference type="ARBA" id="ARBA00022452"/>
    </source>
</evidence>
<keyword evidence="4" id="KW-1134">Transmembrane beta strand</keyword>